<name>A0ABW8YFZ3_9FLAO</name>
<keyword evidence="3" id="KW-0812">Transmembrane</keyword>
<dbReference type="PROSITE" id="PS00927">
    <property type="entry name" value="TREHALASE_1"/>
    <property type="match status" value="1"/>
</dbReference>
<protein>
    <submittedName>
        <fullName evidence="4">Trehalase family glycosidase</fullName>
    </submittedName>
</protein>
<dbReference type="EMBL" id="JBELQB010000016">
    <property type="protein sequence ID" value="MFL9839189.1"/>
    <property type="molecule type" value="Genomic_DNA"/>
</dbReference>
<reference evidence="4 5" key="1">
    <citation type="submission" date="2024-06" db="EMBL/GenBank/DDBJ databases">
        <authorList>
            <person name="Kaempfer P."/>
            <person name="Viver T."/>
        </authorList>
    </citation>
    <scope>NUCLEOTIDE SEQUENCE [LARGE SCALE GENOMIC DNA]</scope>
    <source>
        <strain evidence="4 5">ST-75</strain>
    </source>
</reference>
<dbReference type="GO" id="GO:0016798">
    <property type="term" value="F:hydrolase activity, acting on glycosyl bonds"/>
    <property type="evidence" value="ECO:0007669"/>
    <property type="project" value="UniProtKB-KW"/>
</dbReference>
<proteinExistence type="predicted"/>
<sequence>MSHSNKPNATRTLIYIGIGVAISISGTFMSCNDKFVESQTVFDLPVNRTMQELLAGYDTDGDKKITKDDAPNKDYFLVSTKGDTVIIRNTYYLSNLLQELAIANENAQDTALITLRQIQEPPAERISRRIKTQFWDDLTRTIDEKGINRIMDDDKMHDERRRIYVPYDDQVGIAYFHNLQKRMPKLEVVVLPENITPEYVESINNMPGILALKIENNKGVPFVVPGGRFNEMYGWDSYFEGVGLIIDHRLDLAKGMVDNFCYQIRHYGKILNANRSYYLTRTQPPFLSSYIREVYAAMHPKDKKWLEECLATAITEYENVWMHSKRYTPATGLNRFYASGKGIPPETEPGHFKAVLQEYADRHKIAVEEFEELYKAGVIKDSTLDRYFTHDRTLRESGHDTSWRLDNIAADLNCVDINALLYKYEKDFEFLIGTYFKDSFTVNGKTYTSAYWSEKAADRRELMEKYMWDEKAGCFFDYNFKKEEITDYMSATNFFPLWAGLCTHEQAEKMVPILMSDLKAKGGILASTKESVEKYKTSEVQRQWDYPNGWAPHQMLLWKGLIDYGYEKEARELIYRWLWTITQNAVDYNGTIPEKYDVVNTTHKVYAEYGNVGTEFAYITKSGFGWMNASYQYGLSLLPQEYIQKLDNLENPDVVFGETKKQ</sequence>
<dbReference type="InterPro" id="IPR001661">
    <property type="entry name" value="Glyco_hydro_37"/>
</dbReference>
<evidence type="ECO:0000256" key="1">
    <source>
        <dbReference type="ARBA" id="ARBA00022801"/>
    </source>
</evidence>
<evidence type="ECO:0000313" key="4">
    <source>
        <dbReference type="EMBL" id="MFL9839189.1"/>
    </source>
</evidence>
<dbReference type="Proteomes" id="UP001629059">
    <property type="component" value="Unassembled WGS sequence"/>
</dbReference>
<dbReference type="PROSITE" id="PS00928">
    <property type="entry name" value="TREHALASE_2"/>
    <property type="match status" value="1"/>
</dbReference>
<comment type="caution">
    <text evidence="4">The sequence shown here is derived from an EMBL/GenBank/DDBJ whole genome shotgun (WGS) entry which is preliminary data.</text>
</comment>
<dbReference type="RefSeq" id="WP_408076136.1">
    <property type="nucleotide sequence ID" value="NZ_JBELQB010000016.1"/>
</dbReference>
<evidence type="ECO:0000256" key="2">
    <source>
        <dbReference type="ARBA" id="ARBA00023295"/>
    </source>
</evidence>
<dbReference type="InterPro" id="IPR018232">
    <property type="entry name" value="Glyco_hydro_37_CS"/>
</dbReference>
<organism evidence="4 5">
    <name type="scientific">Flavobacterium rhizophilum</name>
    <dbReference type="NCBI Taxonomy" id="3163296"/>
    <lineage>
        <taxon>Bacteria</taxon>
        <taxon>Pseudomonadati</taxon>
        <taxon>Bacteroidota</taxon>
        <taxon>Flavobacteriia</taxon>
        <taxon>Flavobacteriales</taxon>
        <taxon>Flavobacteriaceae</taxon>
        <taxon>Flavobacterium</taxon>
    </lineage>
</organism>
<dbReference type="PANTHER" id="PTHR23403">
    <property type="entry name" value="TREHALASE"/>
    <property type="match status" value="1"/>
</dbReference>
<dbReference type="Gene3D" id="1.50.10.10">
    <property type="match status" value="1"/>
</dbReference>
<keyword evidence="2 4" id="KW-0326">Glycosidase</keyword>
<gene>
    <name evidence="4" type="ORF">ABS768_16910</name>
</gene>
<dbReference type="InterPro" id="IPR012341">
    <property type="entry name" value="6hp_glycosidase-like_sf"/>
</dbReference>
<dbReference type="InterPro" id="IPR008928">
    <property type="entry name" value="6-hairpin_glycosidase_sf"/>
</dbReference>
<keyword evidence="5" id="KW-1185">Reference proteome</keyword>
<keyword evidence="3" id="KW-1133">Transmembrane helix</keyword>
<dbReference type="PRINTS" id="PR00744">
    <property type="entry name" value="GLHYDRLASE37"/>
</dbReference>
<dbReference type="Pfam" id="PF01204">
    <property type="entry name" value="Trehalase"/>
    <property type="match status" value="1"/>
</dbReference>
<dbReference type="SUPFAM" id="SSF48208">
    <property type="entry name" value="Six-hairpin glycosidases"/>
    <property type="match status" value="1"/>
</dbReference>
<evidence type="ECO:0000313" key="5">
    <source>
        <dbReference type="Proteomes" id="UP001629059"/>
    </source>
</evidence>
<dbReference type="PROSITE" id="PS51257">
    <property type="entry name" value="PROKAR_LIPOPROTEIN"/>
    <property type="match status" value="1"/>
</dbReference>
<feature type="transmembrane region" description="Helical" evidence="3">
    <location>
        <begin position="12"/>
        <end position="30"/>
    </location>
</feature>
<keyword evidence="3" id="KW-0472">Membrane</keyword>
<accession>A0ABW8YFZ3</accession>
<keyword evidence="1" id="KW-0378">Hydrolase</keyword>
<dbReference type="PANTHER" id="PTHR23403:SF6">
    <property type="entry name" value="CYTOSOLIC NEUTRAL TREHALASE-RELATED"/>
    <property type="match status" value="1"/>
</dbReference>
<evidence type="ECO:0000256" key="3">
    <source>
        <dbReference type="SAM" id="Phobius"/>
    </source>
</evidence>